<dbReference type="GO" id="GO:0005739">
    <property type="term" value="C:mitochondrion"/>
    <property type="evidence" value="ECO:0007669"/>
    <property type="project" value="TreeGrafter"/>
</dbReference>
<protein>
    <recommendedName>
        <fullName evidence="5">Glutamyl/glutaminyl-tRNA synthetase class Ib catalytic domain-containing protein</fullName>
    </recommendedName>
</protein>
<dbReference type="GO" id="GO:0005524">
    <property type="term" value="F:ATP binding"/>
    <property type="evidence" value="ECO:0007669"/>
    <property type="project" value="UniProtKB-KW"/>
</dbReference>
<gene>
    <name evidence="6" type="ORF">S01H1_25356</name>
</gene>
<feature type="domain" description="Glutamyl/glutaminyl-tRNA synthetase class Ib catalytic" evidence="5">
    <location>
        <begin position="1"/>
        <end position="136"/>
    </location>
</feature>
<dbReference type="InterPro" id="IPR049940">
    <property type="entry name" value="GluQ/Sye"/>
</dbReference>
<evidence type="ECO:0000256" key="3">
    <source>
        <dbReference type="ARBA" id="ARBA00022840"/>
    </source>
</evidence>
<keyword evidence="3" id="KW-0067">ATP-binding</keyword>
<evidence type="ECO:0000256" key="4">
    <source>
        <dbReference type="ARBA" id="ARBA00023146"/>
    </source>
</evidence>
<feature type="non-terminal residue" evidence="6">
    <location>
        <position position="150"/>
    </location>
</feature>
<evidence type="ECO:0000313" key="6">
    <source>
        <dbReference type="EMBL" id="GAF89015.1"/>
    </source>
</evidence>
<name>X0UKM1_9ZZZZ</name>
<dbReference type="PANTHER" id="PTHR43311:SF2">
    <property type="entry name" value="GLUTAMATE--TRNA LIGASE, MITOCHONDRIAL-RELATED"/>
    <property type="match status" value="1"/>
</dbReference>
<evidence type="ECO:0000256" key="2">
    <source>
        <dbReference type="ARBA" id="ARBA00022741"/>
    </source>
</evidence>
<dbReference type="SUPFAM" id="SSF52374">
    <property type="entry name" value="Nucleotidylyl transferase"/>
    <property type="match status" value="1"/>
</dbReference>
<comment type="caution">
    <text evidence="6">The sequence shown here is derived from an EMBL/GenBank/DDBJ whole genome shotgun (WGS) entry which is preliminary data.</text>
</comment>
<dbReference type="GO" id="GO:0006424">
    <property type="term" value="P:glutamyl-tRNA aminoacylation"/>
    <property type="evidence" value="ECO:0007669"/>
    <property type="project" value="TreeGrafter"/>
</dbReference>
<proteinExistence type="predicted"/>
<dbReference type="InterPro" id="IPR000924">
    <property type="entry name" value="Glu/Gln-tRNA-synth"/>
</dbReference>
<dbReference type="AlphaFoldDB" id="X0UKM1"/>
<organism evidence="6">
    <name type="scientific">marine sediment metagenome</name>
    <dbReference type="NCBI Taxonomy" id="412755"/>
    <lineage>
        <taxon>unclassified sequences</taxon>
        <taxon>metagenomes</taxon>
        <taxon>ecological metagenomes</taxon>
    </lineage>
</organism>
<dbReference type="InterPro" id="IPR014729">
    <property type="entry name" value="Rossmann-like_a/b/a_fold"/>
</dbReference>
<evidence type="ECO:0000256" key="1">
    <source>
        <dbReference type="ARBA" id="ARBA00022598"/>
    </source>
</evidence>
<keyword evidence="2" id="KW-0547">Nucleotide-binding</keyword>
<dbReference type="Gene3D" id="3.40.50.620">
    <property type="entry name" value="HUPs"/>
    <property type="match status" value="1"/>
</dbReference>
<dbReference type="Pfam" id="PF00749">
    <property type="entry name" value="tRNA-synt_1c"/>
    <property type="match status" value="1"/>
</dbReference>
<dbReference type="PRINTS" id="PR00987">
    <property type="entry name" value="TRNASYNTHGLU"/>
</dbReference>
<sequence length="150" mass="17807">MHIGNIRTALYNWLFTKKQAGQFILRLDDTDQERSTEEFAAGIVEDLDWLGIVPDRIEKQSDRFKVYDKIADNLRGKGLLYPCYETPDEIDRRRKRLMARGLPPVYDREALKLSGQEIEQLEEQGRRPHWRFLLPNFEDNPFETRQGRIL</sequence>
<evidence type="ECO:0000259" key="5">
    <source>
        <dbReference type="Pfam" id="PF00749"/>
    </source>
</evidence>
<dbReference type="EMBL" id="BARS01015309">
    <property type="protein sequence ID" value="GAF89015.1"/>
    <property type="molecule type" value="Genomic_DNA"/>
</dbReference>
<keyword evidence="4" id="KW-0030">Aminoacyl-tRNA synthetase</keyword>
<reference evidence="6" key="1">
    <citation type="journal article" date="2014" name="Front. Microbiol.">
        <title>High frequency of phylogenetically diverse reductive dehalogenase-homologous genes in deep subseafloor sedimentary metagenomes.</title>
        <authorList>
            <person name="Kawai M."/>
            <person name="Futagami T."/>
            <person name="Toyoda A."/>
            <person name="Takaki Y."/>
            <person name="Nishi S."/>
            <person name="Hori S."/>
            <person name="Arai W."/>
            <person name="Tsubouchi T."/>
            <person name="Morono Y."/>
            <person name="Uchiyama I."/>
            <person name="Ito T."/>
            <person name="Fujiyama A."/>
            <person name="Inagaki F."/>
            <person name="Takami H."/>
        </authorList>
    </citation>
    <scope>NUCLEOTIDE SEQUENCE</scope>
    <source>
        <strain evidence="6">Expedition CK06-06</strain>
    </source>
</reference>
<keyword evidence="1" id="KW-0436">Ligase</keyword>
<dbReference type="PANTHER" id="PTHR43311">
    <property type="entry name" value="GLUTAMATE--TRNA LIGASE"/>
    <property type="match status" value="1"/>
</dbReference>
<dbReference type="InterPro" id="IPR020058">
    <property type="entry name" value="Glu/Gln-tRNA-synth_Ib_cat-dom"/>
</dbReference>
<accession>X0UKM1</accession>
<dbReference type="GO" id="GO:0004818">
    <property type="term" value="F:glutamate-tRNA ligase activity"/>
    <property type="evidence" value="ECO:0007669"/>
    <property type="project" value="TreeGrafter"/>
</dbReference>